<sequence length="303" mass="32438">QEISVWDAANGFSPIFSIRTVCHGREFVRQGAHQVNPTLQELPLQEPTDCVWVNALTLVSIFKDGGVVLTSLLDEKTTNKDTLFRCITDPNTQLSTGSDVLSLSAILPTAAVVADYFGRSFAVRSSSSLLREHYTKIINAEKRELLEELASGKRNAVGCAGGGGGGGGGGVVSSPSPSFTAVSLGAVKHHKESSRATPTGGMMVDTRYSPLPLHWSAQTPLQQASFERRFPSSLASAHAIAGTTNSGRRLEFLFPFLFSLVPASSPVLTVATTITRAMGVDRVVANDDVEAKSVDRFLRRSPY</sequence>
<evidence type="ECO:0000313" key="1">
    <source>
        <dbReference type="EMBL" id="EKF30155.1"/>
    </source>
</evidence>
<reference evidence="1 2" key="1">
    <citation type="journal article" date="2012" name="BMC Genomics">
        <title>Comparative genomic analysis of human infective Trypanosoma cruzi lineages with the bat-restricted subspecies T. cruzi marinkellei.</title>
        <authorList>
            <person name="Franzen O."/>
            <person name="Talavera-Lopez C."/>
            <person name="Ochaya S."/>
            <person name="Butler C.E."/>
            <person name="Messenger L.A."/>
            <person name="Lewis M.D."/>
            <person name="Llewellyn M.S."/>
            <person name="Marinkelle C.J."/>
            <person name="Tyler K.M."/>
            <person name="Miles M.A."/>
            <person name="Andersson B."/>
        </authorList>
    </citation>
    <scope>NUCLEOTIDE SEQUENCE [LARGE SCALE GENOMIC DNA]</scope>
    <source>
        <strain evidence="1 2">B7</strain>
    </source>
</reference>
<evidence type="ECO:0000313" key="2">
    <source>
        <dbReference type="Proteomes" id="UP000007350"/>
    </source>
</evidence>
<accession>K2MSY8</accession>
<proteinExistence type="predicted"/>
<protein>
    <submittedName>
        <fullName evidence="1">Uncharacterized protein</fullName>
    </submittedName>
</protein>
<dbReference type="AlphaFoldDB" id="K2MSY8"/>
<feature type="non-terminal residue" evidence="1">
    <location>
        <position position="303"/>
    </location>
</feature>
<dbReference type="Proteomes" id="UP000007350">
    <property type="component" value="Unassembled WGS sequence"/>
</dbReference>
<name>K2MSY8_TRYCR</name>
<comment type="caution">
    <text evidence="1">The sequence shown here is derived from an EMBL/GenBank/DDBJ whole genome shotgun (WGS) entry which is preliminary data.</text>
</comment>
<dbReference type="EMBL" id="AHKC01012400">
    <property type="protein sequence ID" value="EKF30155.1"/>
    <property type="molecule type" value="Genomic_DNA"/>
</dbReference>
<organism evidence="1 2">
    <name type="scientific">Trypanosoma cruzi marinkellei</name>
    <dbReference type="NCBI Taxonomy" id="85056"/>
    <lineage>
        <taxon>Eukaryota</taxon>
        <taxon>Discoba</taxon>
        <taxon>Euglenozoa</taxon>
        <taxon>Kinetoplastea</taxon>
        <taxon>Metakinetoplastina</taxon>
        <taxon>Trypanosomatida</taxon>
        <taxon>Trypanosomatidae</taxon>
        <taxon>Trypanosoma</taxon>
        <taxon>Schizotrypanum</taxon>
    </lineage>
</organism>
<feature type="non-terminal residue" evidence="1">
    <location>
        <position position="1"/>
    </location>
</feature>
<keyword evidence="2" id="KW-1185">Reference proteome</keyword>
<gene>
    <name evidence="1" type="ORF">MOQ_006040</name>
</gene>